<organism evidence="2 3">
    <name type="scientific">Modicella reniformis</name>
    <dbReference type="NCBI Taxonomy" id="1440133"/>
    <lineage>
        <taxon>Eukaryota</taxon>
        <taxon>Fungi</taxon>
        <taxon>Fungi incertae sedis</taxon>
        <taxon>Mucoromycota</taxon>
        <taxon>Mortierellomycotina</taxon>
        <taxon>Mortierellomycetes</taxon>
        <taxon>Mortierellales</taxon>
        <taxon>Mortierellaceae</taxon>
        <taxon>Modicella</taxon>
    </lineage>
</organism>
<feature type="region of interest" description="Disordered" evidence="1">
    <location>
        <begin position="358"/>
        <end position="394"/>
    </location>
</feature>
<evidence type="ECO:0000256" key="1">
    <source>
        <dbReference type="SAM" id="MobiDB-lite"/>
    </source>
</evidence>
<evidence type="ECO:0000313" key="2">
    <source>
        <dbReference type="EMBL" id="KAF9925384.1"/>
    </source>
</evidence>
<gene>
    <name evidence="2" type="ORF">BGZ65_007784</name>
</gene>
<feature type="compositionally biased region" description="Low complexity" evidence="1">
    <location>
        <begin position="313"/>
        <end position="328"/>
    </location>
</feature>
<keyword evidence="3" id="KW-1185">Reference proteome</keyword>
<name>A0A9P6LRY1_9FUNG</name>
<feature type="region of interest" description="Disordered" evidence="1">
    <location>
        <begin position="427"/>
        <end position="453"/>
    </location>
</feature>
<reference evidence="2" key="1">
    <citation type="journal article" date="2020" name="Fungal Divers.">
        <title>Resolving the Mortierellaceae phylogeny through synthesis of multi-gene phylogenetics and phylogenomics.</title>
        <authorList>
            <person name="Vandepol N."/>
            <person name="Liber J."/>
            <person name="Desiro A."/>
            <person name="Na H."/>
            <person name="Kennedy M."/>
            <person name="Barry K."/>
            <person name="Grigoriev I.V."/>
            <person name="Miller A.N."/>
            <person name="O'Donnell K."/>
            <person name="Stajich J.E."/>
            <person name="Bonito G."/>
        </authorList>
    </citation>
    <scope>NUCLEOTIDE SEQUENCE</scope>
    <source>
        <strain evidence="2">MES-2147</strain>
    </source>
</reference>
<comment type="caution">
    <text evidence="2">The sequence shown here is derived from an EMBL/GenBank/DDBJ whole genome shotgun (WGS) entry which is preliminary data.</text>
</comment>
<evidence type="ECO:0000313" key="3">
    <source>
        <dbReference type="Proteomes" id="UP000749646"/>
    </source>
</evidence>
<proteinExistence type="predicted"/>
<sequence length="453" mass="50420">MTVDISMMMDEGVGEVVKTPIKMLDHQLASAGELSNAKVLNIRQRKWNSVSKEWQEWQEVQATHTPDIPPSVHINQMHVVNSGSPRPNGAGNNGKAVSFEATAMAHSHSSDSLGHQRPFYESEKKFKLKASEHLTHDQRSAIGARARSLSETNIYPYTYHHHQQQQQQPQDDPYVLIDSHAQSESSSALYLMSSSRRTSITIAQLESLRQEQQHPDHLRHFGHPGRHLSDNIYSYHTDHWAQSDDNEAGQSRHTQGARFGQSSSGAASSQYPWTALSLDGTMNIPLSDQFSEMVPNSSSSSALSSLLSPTAQLTSSSSSISSSTGPSSHGYRLEEQSTWNQQLLKSQNAYRENNYEVSRHGYGGRSNSPHHYPSPHQQQQQHPYHHLPHGGHEDISMSEEIPRLMPSRSSSPAPCLSMAPTVTRPLSISFSQLTGPNMLGNLSEHEQDDDMEL</sequence>
<feature type="compositionally biased region" description="Low complexity" evidence="1">
    <location>
        <begin position="369"/>
        <end position="382"/>
    </location>
</feature>
<dbReference type="EMBL" id="JAAAHW010010491">
    <property type="protein sequence ID" value="KAF9925384.1"/>
    <property type="molecule type" value="Genomic_DNA"/>
</dbReference>
<protein>
    <submittedName>
        <fullName evidence="2">Uncharacterized protein</fullName>
    </submittedName>
</protein>
<feature type="region of interest" description="Disordered" evidence="1">
    <location>
        <begin position="242"/>
        <end position="268"/>
    </location>
</feature>
<dbReference type="AlphaFoldDB" id="A0A9P6LRY1"/>
<feature type="compositionally biased region" description="Low complexity" evidence="1">
    <location>
        <begin position="256"/>
        <end position="268"/>
    </location>
</feature>
<dbReference type="OrthoDB" id="2389814at2759"/>
<dbReference type="Proteomes" id="UP000749646">
    <property type="component" value="Unassembled WGS sequence"/>
</dbReference>
<accession>A0A9P6LRY1</accession>
<feature type="region of interest" description="Disordered" evidence="1">
    <location>
        <begin position="313"/>
        <end position="334"/>
    </location>
</feature>